<dbReference type="EMBL" id="AGZI01000045">
    <property type="protein sequence ID" value="EKU81118.1"/>
    <property type="molecule type" value="Genomic_DNA"/>
</dbReference>
<evidence type="ECO:0008006" key="3">
    <source>
        <dbReference type="Google" id="ProtNLM"/>
    </source>
</evidence>
<name>K9DA81_9BURK</name>
<dbReference type="OrthoDB" id="8550178at2"/>
<dbReference type="Proteomes" id="UP000009874">
    <property type="component" value="Unassembled WGS sequence"/>
</dbReference>
<dbReference type="HOGENOM" id="CLU_908529_0_0_4"/>
<protein>
    <recommendedName>
        <fullName evidence="3">DUF2971 domain-containing protein</fullName>
    </recommendedName>
</protein>
<dbReference type="AlphaFoldDB" id="K9DA81"/>
<keyword evidence="2" id="KW-1185">Reference proteome</keyword>
<proteinExistence type="predicted"/>
<organism evidence="1 2">
    <name type="scientific">Massilia timonae CCUG 45783</name>
    <dbReference type="NCBI Taxonomy" id="883126"/>
    <lineage>
        <taxon>Bacteria</taxon>
        <taxon>Pseudomonadati</taxon>
        <taxon>Pseudomonadota</taxon>
        <taxon>Betaproteobacteria</taxon>
        <taxon>Burkholderiales</taxon>
        <taxon>Oxalobacteraceae</taxon>
        <taxon>Telluria group</taxon>
        <taxon>Massilia</taxon>
    </lineage>
</organism>
<comment type="caution">
    <text evidence="1">The sequence shown here is derived from an EMBL/GenBank/DDBJ whole genome shotgun (WGS) entry which is preliminary data.</text>
</comment>
<dbReference type="Pfam" id="PF11185">
    <property type="entry name" value="DUF2971"/>
    <property type="match status" value="1"/>
</dbReference>
<dbReference type="RefSeq" id="WP_005668652.1">
    <property type="nucleotide sequence ID" value="NZ_JH992924.1"/>
</dbReference>
<gene>
    <name evidence="1" type="ORF">HMPREF9710_03577</name>
</gene>
<accession>K9DA81</accession>
<evidence type="ECO:0000313" key="2">
    <source>
        <dbReference type="Proteomes" id="UP000009874"/>
    </source>
</evidence>
<evidence type="ECO:0000313" key="1">
    <source>
        <dbReference type="EMBL" id="EKU81118.1"/>
    </source>
</evidence>
<reference evidence="1 2" key="1">
    <citation type="submission" date="2012-09" db="EMBL/GenBank/DDBJ databases">
        <title>The Genome Sequence of Massilia timonae CCUG 45783.</title>
        <authorList>
            <consortium name="The Broad Institute Genome Sequencing Platform"/>
            <person name="Earl A."/>
            <person name="Ward D."/>
            <person name="Feldgarden M."/>
            <person name="Gevers D."/>
            <person name="Huys G."/>
            <person name="Walker B."/>
            <person name="Young S.K."/>
            <person name="Zeng Q."/>
            <person name="Gargeya S."/>
            <person name="Fitzgerald M."/>
            <person name="Haas B."/>
            <person name="Abouelleil A."/>
            <person name="Alvarado L."/>
            <person name="Arachchi H.M."/>
            <person name="Berlin A.M."/>
            <person name="Chapman S.B."/>
            <person name="Goldberg J."/>
            <person name="Griggs A."/>
            <person name="Gujja S."/>
            <person name="Hansen M."/>
            <person name="Howarth C."/>
            <person name="Imamovic A."/>
            <person name="Larimer J."/>
            <person name="McCowen C."/>
            <person name="Montmayeur A."/>
            <person name="Murphy C."/>
            <person name="Neiman D."/>
            <person name="Pearson M."/>
            <person name="Priest M."/>
            <person name="Roberts A."/>
            <person name="Saif S."/>
            <person name="Shea T."/>
            <person name="Sisk P."/>
            <person name="Sykes S."/>
            <person name="Wortman J."/>
            <person name="Nusbaum C."/>
            <person name="Birren B."/>
        </authorList>
    </citation>
    <scope>NUCLEOTIDE SEQUENCE [LARGE SCALE GENOMIC DNA]</scope>
    <source>
        <strain evidence="1 2">CCUG 45783</strain>
    </source>
</reference>
<dbReference type="InterPro" id="IPR021352">
    <property type="entry name" value="DUF2971"/>
</dbReference>
<sequence length="306" mass="35326">MDFPPVEAHMAFQELALTKIDEFVQRSFSSLNGHPHLYHYTGHKVVVDSLKRDGRFWATSASHMSDSNELRYGAEMVTEVLDAFLEHNPMLPFAIREFVDMAKERANPYSNDFTDQIETFFVCFSESGDLEHQWKHYANDAKGYCIHLDVMPPFADPGSGQSIELLRQNVQFLKVVYDRQEQYQLITEALRDFVNLLQDSTDKYGLGAMMFGMNASVGLYDVLRYYVMSFKDASKYANEKEWRCVYGMSNFANRNYPVRERQLRERNVPYVEMPLISAAGPLTIRQVKAGVNSPRYTQVRQPHHAG</sequence>